<keyword evidence="2" id="KW-1185">Reference proteome</keyword>
<dbReference type="EMBL" id="JAGGLB010000007">
    <property type="protein sequence ID" value="MBP1991068.1"/>
    <property type="molecule type" value="Genomic_DNA"/>
</dbReference>
<evidence type="ECO:0000313" key="1">
    <source>
        <dbReference type="EMBL" id="MBP1991068.1"/>
    </source>
</evidence>
<sequence>MSAPSDYFPALSLLHQFLANIRFQVKNPALLQHLLCVESKALASKAGGASKAADRRVWIDFSGSLRCTQLIDSLFFIVKVAGPSQLHAFFIPSGLAQGEISNNPEKNPCWLSV</sequence>
<name>A0ABS4IU37_9BACL</name>
<evidence type="ECO:0000313" key="2">
    <source>
        <dbReference type="Proteomes" id="UP001519287"/>
    </source>
</evidence>
<gene>
    <name evidence="1" type="ORF">J2Z66_002675</name>
</gene>
<reference evidence="1 2" key="1">
    <citation type="submission" date="2021-03" db="EMBL/GenBank/DDBJ databases">
        <title>Genomic Encyclopedia of Type Strains, Phase IV (KMG-IV): sequencing the most valuable type-strain genomes for metagenomic binning, comparative biology and taxonomic classification.</title>
        <authorList>
            <person name="Goeker M."/>
        </authorList>
    </citation>
    <scope>NUCLEOTIDE SEQUENCE [LARGE SCALE GENOMIC DNA]</scope>
    <source>
        <strain evidence="1 2">DSM 26048</strain>
    </source>
</reference>
<comment type="caution">
    <text evidence="1">The sequence shown here is derived from an EMBL/GenBank/DDBJ whole genome shotgun (WGS) entry which is preliminary data.</text>
</comment>
<accession>A0ABS4IU37</accession>
<protein>
    <submittedName>
        <fullName evidence="1">Uncharacterized protein</fullName>
    </submittedName>
</protein>
<organism evidence="1 2">
    <name type="scientific">Paenibacillus eucommiae</name>
    <dbReference type="NCBI Taxonomy" id="1355755"/>
    <lineage>
        <taxon>Bacteria</taxon>
        <taxon>Bacillati</taxon>
        <taxon>Bacillota</taxon>
        <taxon>Bacilli</taxon>
        <taxon>Bacillales</taxon>
        <taxon>Paenibacillaceae</taxon>
        <taxon>Paenibacillus</taxon>
    </lineage>
</organism>
<dbReference type="Proteomes" id="UP001519287">
    <property type="component" value="Unassembled WGS sequence"/>
</dbReference>
<proteinExistence type="predicted"/>
<dbReference type="RefSeq" id="WP_209971816.1">
    <property type="nucleotide sequence ID" value="NZ_JAGGLB010000007.1"/>
</dbReference>